<gene>
    <name evidence="5" type="ORF">M0R45_016655</name>
</gene>
<feature type="domain" description="RING-type" evidence="4">
    <location>
        <begin position="801"/>
        <end position="840"/>
    </location>
</feature>
<comment type="caution">
    <text evidence="5">The sequence shown here is derived from an EMBL/GenBank/DDBJ whole genome shotgun (WGS) entry which is preliminary data.</text>
</comment>
<evidence type="ECO:0000256" key="1">
    <source>
        <dbReference type="PROSITE-ProRule" id="PRU00175"/>
    </source>
</evidence>
<dbReference type="InterPro" id="IPR013083">
    <property type="entry name" value="Znf_RING/FYVE/PHD"/>
</dbReference>
<feature type="region of interest" description="Disordered" evidence="3">
    <location>
        <begin position="373"/>
        <end position="415"/>
    </location>
</feature>
<dbReference type="SUPFAM" id="SSF57850">
    <property type="entry name" value="RING/U-box"/>
    <property type="match status" value="1"/>
</dbReference>
<evidence type="ECO:0000256" key="2">
    <source>
        <dbReference type="SAM" id="Coils"/>
    </source>
</evidence>
<evidence type="ECO:0000259" key="4">
    <source>
        <dbReference type="PROSITE" id="PS50089"/>
    </source>
</evidence>
<feature type="region of interest" description="Disordered" evidence="3">
    <location>
        <begin position="80"/>
        <end position="135"/>
    </location>
</feature>
<dbReference type="PROSITE" id="PS50089">
    <property type="entry name" value="ZF_RING_2"/>
    <property type="match status" value="1"/>
</dbReference>
<dbReference type="PANTHER" id="PTHR46519">
    <property type="entry name" value="RING/U-BOX SUPERFAMILY PROTEIN"/>
    <property type="match status" value="1"/>
</dbReference>
<keyword evidence="1" id="KW-0479">Metal-binding</keyword>
<evidence type="ECO:0000256" key="3">
    <source>
        <dbReference type="SAM" id="MobiDB-lite"/>
    </source>
</evidence>
<proteinExistence type="predicted"/>
<evidence type="ECO:0000313" key="5">
    <source>
        <dbReference type="EMBL" id="KAK9939976.1"/>
    </source>
</evidence>
<sequence>MAIAGIHNASILESSFLRSSQSGASRGLDNEGRVNSRASSLLQMWRELEDEHMVSRPHERVGERLFQQRSDGLIGNILRDTPGGHGSENTGDLDDASVGESECRTWSQGQIGSSPEHEEYSNFSSEHSSDFGEGERGRVRQIFQEWMNCGVSECASNGSHMNNSSRAEWLGETEQERVRIIREWVRMNSQQRVASGENGEEQPADFGNQIARVRDGLVVNQSEGRSEHNRRGIRKLCGRQALLDMLKKAERERQRELQVLLEQQPVSHFAHRNRIQALLRGRFLRNGRAIENERPVSMAESELGLLRQRHTVSGLRDGFDSRLDSSVGGQVGSSHSDSALSDSNGTTTGHTQANNLHEVVDGSFEQSEANDVANNDREHNGCGTSDATDDLGGNTIQDIDSHESNTPIEHGQEEVPDNVVRGWQCSSSIETVESRDGTSQNIIGNLRTTTAVEQSQEPLQTDANDRSNTQGVSDVFNEQSDLNGDENVILELSDHADGNMLGDVNFQEFNSRPRQWQDRVSENEERDQEQADVEYNSLMENVVETTVEDQPETAGYEWSQELVENEDDQLEEVPEVWHDESGFQEAVQSWLEGPSSRESDSVRPVETFYFPDDDNAHNTELRELLSRRRVSNLLSSGFRQNLDRLIQSYVERQGHAAIDWDDTSASPEFTEEMEQTYQNEGQVNAVESSNLPLPSQPILSSPLWDQESHHDNWPRHDMHQRFGIDWDMVNDMRIDMARLQQRMNNLQRMLEACMDMQLELQRSIRQEVSDALNRSAGSQGVCEDGLLEDGSKWDNVRKGICCICCDSSIDSLLYRCGHMCTCSKCATELVESSGKCPMCRAPAVEVIRAYSVL</sequence>
<name>A0AAW1XSK5_RUBAR</name>
<dbReference type="EMBL" id="JBEDUW010000003">
    <property type="protein sequence ID" value="KAK9939976.1"/>
    <property type="molecule type" value="Genomic_DNA"/>
</dbReference>
<dbReference type="Gene3D" id="3.30.40.10">
    <property type="entry name" value="Zinc/RING finger domain, C3HC4 (zinc finger)"/>
    <property type="match status" value="1"/>
</dbReference>
<accession>A0AAW1XSK5</accession>
<dbReference type="CDD" id="cd16647">
    <property type="entry name" value="mRING-HC-C3HC5_NEU1"/>
    <property type="match status" value="1"/>
</dbReference>
<dbReference type="InterPro" id="IPR001841">
    <property type="entry name" value="Znf_RING"/>
</dbReference>
<evidence type="ECO:0000313" key="6">
    <source>
        <dbReference type="Proteomes" id="UP001457282"/>
    </source>
</evidence>
<keyword evidence="2" id="KW-0175">Coiled coil</keyword>
<keyword evidence="1" id="KW-0862">Zinc</keyword>
<feature type="region of interest" description="Disordered" evidence="3">
    <location>
        <begin position="321"/>
        <end position="352"/>
    </location>
</feature>
<dbReference type="Pfam" id="PF13920">
    <property type="entry name" value="zf-C3HC4_3"/>
    <property type="match status" value="1"/>
</dbReference>
<reference evidence="5 6" key="1">
    <citation type="journal article" date="2023" name="G3 (Bethesda)">
        <title>A chromosome-length genome assembly and annotation of blackberry (Rubus argutus, cv. 'Hillquist').</title>
        <authorList>
            <person name="Bruna T."/>
            <person name="Aryal R."/>
            <person name="Dudchenko O."/>
            <person name="Sargent D.J."/>
            <person name="Mead D."/>
            <person name="Buti M."/>
            <person name="Cavallini A."/>
            <person name="Hytonen T."/>
            <person name="Andres J."/>
            <person name="Pham M."/>
            <person name="Weisz D."/>
            <person name="Mascagni F."/>
            <person name="Usai G."/>
            <person name="Natali L."/>
            <person name="Bassil N."/>
            <person name="Fernandez G.E."/>
            <person name="Lomsadze A."/>
            <person name="Armour M."/>
            <person name="Olukolu B."/>
            <person name="Poorten T."/>
            <person name="Britton C."/>
            <person name="Davik J."/>
            <person name="Ashrafi H."/>
            <person name="Aiden E.L."/>
            <person name="Borodovsky M."/>
            <person name="Worthington M."/>
        </authorList>
    </citation>
    <scope>NUCLEOTIDE SEQUENCE [LARGE SCALE GENOMIC DNA]</scope>
    <source>
        <strain evidence="5">PI 553951</strain>
    </source>
</reference>
<feature type="region of interest" description="Disordered" evidence="3">
    <location>
        <begin position="511"/>
        <end position="530"/>
    </location>
</feature>
<keyword evidence="6" id="KW-1185">Reference proteome</keyword>
<feature type="coiled-coil region" evidence="2">
    <location>
        <begin position="729"/>
        <end position="756"/>
    </location>
</feature>
<organism evidence="5 6">
    <name type="scientific">Rubus argutus</name>
    <name type="common">Southern blackberry</name>
    <dbReference type="NCBI Taxonomy" id="59490"/>
    <lineage>
        <taxon>Eukaryota</taxon>
        <taxon>Viridiplantae</taxon>
        <taxon>Streptophyta</taxon>
        <taxon>Embryophyta</taxon>
        <taxon>Tracheophyta</taxon>
        <taxon>Spermatophyta</taxon>
        <taxon>Magnoliopsida</taxon>
        <taxon>eudicotyledons</taxon>
        <taxon>Gunneridae</taxon>
        <taxon>Pentapetalae</taxon>
        <taxon>rosids</taxon>
        <taxon>fabids</taxon>
        <taxon>Rosales</taxon>
        <taxon>Rosaceae</taxon>
        <taxon>Rosoideae</taxon>
        <taxon>Rosoideae incertae sedis</taxon>
        <taxon>Rubus</taxon>
    </lineage>
</organism>
<protein>
    <recommendedName>
        <fullName evidence="4">RING-type domain-containing protein</fullName>
    </recommendedName>
</protein>
<dbReference type="Proteomes" id="UP001457282">
    <property type="component" value="Unassembled WGS sequence"/>
</dbReference>
<feature type="compositionally biased region" description="Low complexity" evidence="3">
    <location>
        <begin position="324"/>
        <end position="343"/>
    </location>
</feature>
<feature type="compositionally biased region" description="Polar residues" evidence="3">
    <location>
        <begin position="104"/>
        <end position="113"/>
    </location>
</feature>
<feature type="region of interest" description="Disordered" evidence="3">
    <location>
        <begin position="451"/>
        <end position="470"/>
    </location>
</feature>
<dbReference type="PANTHER" id="PTHR46519:SF3">
    <property type="entry name" value="RING_U-BOX SUPERFAMILY PROTEIN"/>
    <property type="match status" value="1"/>
</dbReference>
<dbReference type="AlphaFoldDB" id="A0AAW1XSK5"/>
<keyword evidence="1" id="KW-0863">Zinc-finger</keyword>
<dbReference type="GO" id="GO:0008270">
    <property type="term" value="F:zinc ion binding"/>
    <property type="evidence" value="ECO:0007669"/>
    <property type="project" value="UniProtKB-KW"/>
</dbReference>